<evidence type="ECO:0000313" key="1">
    <source>
        <dbReference type="EMBL" id="CAI6359132.1"/>
    </source>
</evidence>
<dbReference type="SMART" id="SM00185">
    <property type="entry name" value="ARM"/>
    <property type="match status" value="4"/>
</dbReference>
<dbReference type="Proteomes" id="UP001160148">
    <property type="component" value="Unassembled WGS sequence"/>
</dbReference>
<proteinExistence type="predicted"/>
<dbReference type="InterPro" id="IPR000225">
    <property type="entry name" value="Armadillo"/>
</dbReference>
<sequence length="369" mass="41344">MISAALSFFGVKMARSHNHSMGFILIFIISGDEPDEEHVMVLIITVLWKSSLHTKCRQVIEKDRIVDFLLELLEYQLDDRVIGYAVATLSELWKSESLRGKLRQFAVPKYLELLNTSLHSLVLEHVCTALGRASSDPQCMDMIDEAKGFRLIFVLLPSLDVDEFDKYEDFYEPQTIIAAAECLAMIVENTQFSLNPLKGMYEAIWDLVDLLTHKNLDFLAAVCHLIVVIASFDENSKIMVDAGIVENLSKLVSTEHTNLRANLCKALGKCCNDGVTARRFSCKHVMDKLIKYTQSEHKVVRDNVPLALSGLSEDPLNCVMIEALGFLPFLKKCIHSDNPDTAMAAVNCLSNVRKASAAIGQFQECTTKH</sequence>
<accession>A0AAV0WUD4</accession>
<reference evidence="1 2" key="1">
    <citation type="submission" date="2023-01" db="EMBL/GenBank/DDBJ databases">
        <authorList>
            <person name="Whitehead M."/>
        </authorList>
    </citation>
    <scope>NUCLEOTIDE SEQUENCE [LARGE SCALE GENOMIC DNA]</scope>
</reference>
<organism evidence="1 2">
    <name type="scientific">Macrosiphum euphorbiae</name>
    <name type="common">potato aphid</name>
    <dbReference type="NCBI Taxonomy" id="13131"/>
    <lineage>
        <taxon>Eukaryota</taxon>
        <taxon>Metazoa</taxon>
        <taxon>Ecdysozoa</taxon>
        <taxon>Arthropoda</taxon>
        <taxon>Hexapoda</taxon>
        <taxon>Insecta</taxon>
        <taxon>Pterygota</taxon>
        <taxon>Neoptera</taxon>
        <taxon>Paraneoptera</taxon>
        <taxon>Hemiptera</taxon>
        <taxon>Sternorrhyncha</taxon>
        <taxon>Aphidomorpha</taxon>
        <taxon>Aphidoidea</taxon>
        <taxon>Aphididae</taxon>
        <taxon>Macrosiphini</taxon>
        <taxon>Macrosiphum</taxon>
    </lineage>
</organism>
<protein>
    <submittedName>
        <fullName evidence="1">Uncharacterized protein</fullName>
    </submittedName>
</protein>
<dbReference type="PANTHER" id="PTHR46241:SF1">
    <property type="entry name" value="OUTER DYNEIN ARM-DOCKING COMPLEX SUBUNIT 2"/>
    <property type="match status" value="1"/>
</dbReference>
<dbReference type="InterPro" id="IPR016024">
    <property type="entry name" value="ARM-type_fold"/>
</dbReference>
<gene>
    <name evidence="1" type="ORF">MEUPH1_LOCUS14569</name>
</gene>
<dbReference type="SUPFAM" id="SSF48371">
    <property type="entry name" value="ARM repeat"/>
    <property type="match status" value="1"/>
</dbReference>
<dbReference type="AlphaFoldDB" id="A0AAV0WUD4"/>
<comment type="caution">
    <text evidence="1">The sequence shown here is derived from an EMBL/GenBank/DDBJ whole genome shotgun (WGS) entry which is preliminary data.</text>
</comment>
<evidence type="ECO:0000313" key="2">
    <source>
        <dbReference type="Proteomes" id="UP001160148"/>
    </source>
</evidence>
<dbReference type="InterPro" id="IPR011989">
    <property type="entry name" value="ARM-like"/>
</dbReference>
<dbReference type="PANTHER" id="PTHR46241">
    <property type="entry name" value="ARMADILLO REPEAT-CONTAINING PROTEIN 4 ARMC4"/>
    <property type="match status" value="1"/>
</dbReference>
<keyword evidence="2" id="KW-1185">Reference proteome</keyword>
<name>A0AAV0WUD4_9HEMI</name>
<dbReference type="Gene3D" id="1.25.10.10">
    <property type="entry name" value="Leucine-rich Repeat Variant"/>
    <property type="match status" value="2"/>
</dbReference>
<dbReference type="EMBL" id="CARXXK010000002">
    <property type="protein sequence ID" value="CAI6359132.1"/>
    <property type="molecule type" value="Genomic_DNA"/>
</dbReference>